<protein>
    <submittedName>
        <fullName evidence="1">Uncharacterized protein</fullName>
    </submittedName>
</protein>
<sequence>MLVIGYQNVTPAKTSWKPFLKMIWRITVDLKLIATKAELAFS</sequence>
<evidence type="ECO:0000313" key="2">
    <source>
        <dbReference type="Proteomes" id="UP000028704"/>
    </source>
</evidence>
<name>A0A922NUD1_9STRE</name>
<gene>
    <name evidence="1" type="ORF">CECT5772_04516</name>
</gene>
<comment type="caution">
    <text evidence="1">The sequence shown here is derived from an EMBL/GenBank/DDBJ whole genome shotgun (WGS) entry which is preliminary data.</text>
</comment>
<organism evidence="1 2">
    <name type="scientific">Streptococcus equi subsp. ruminatorum CECT 5772</name>
    <dbReference type="NCBI Taxonomy" id="1051981"/>
    <lineage>
        <taxon>Bacteria</taxon>
        <taxon>Bacillati</taxon>
        <taxon>Bacillota</taxon>
        <taxon>Bacilli</taxon>
        <taxon>Lactobacillales</taxon>
        <taxon>Streptococcaceae</taxon>
        <taxon>Streptococcus</taxon>
    </lineage>
</organism>
<dbReference type="AlphaFoldDB" id="A0A922NUD1"/>
<reference evidence="1 2" key="1">
    <citation type="journal article" date="2014" name="Int. J. Syst. Evol. Microbiol.">
        <title>Phylogenomics and the dynamic genome evolution of the genus Streptococcus.</title>
        <authorList>
            <consortium name="The Broad Institute Genome Sequencing Platform"/>
            <person name="Richards V.P."/>
            <person name="Palmer S.R."/>
            <person name="Pavinski Bitar P.D."/>
            <person name="Qin X."/>
            <person name="Weinstock G.M."/>
            <person name="Highlander S.K."/>
            <person name="Town C.D."/>
            <person name="Burne R.A."/>
            <person name="Stanhope M.J."/>
        </authorList>
    </citation>
    <scope>NUCLEOTIDE SEQUENCE [LARGE SCALE GENOMIC DNA]</scope>
    <source>
        <strain evidence="1 2">CECT 5772</strain>
    </source>
</reference>
<dbReference type="EMBL" id="AWEX01000034">
    <property type="protein sequence ID" value="KED04532.1"/>
    <property type="molecule type" value="Genomic_DNA"/>
</dbReference>
<dbReference type="Proteomes" id="UP000028704">
    <property type="component" value="Unassembled WGS sequence"/>
</dbReference>
<accession>A0A922NUD1</accession>
<proteinExistence type="predicted"/>
<evidence type="ECO:0000313" key="1">
    <source>
        <dbReference type="EMBL" id="KED04532.1"/>
    </source>
</evidence>